<gene>
    <name evidence="1" type="ORF">DNTS_008897</name>
</gene>
<sequence length="111" mass="13228">MEIQQKSRIKQTFGVKDFEAQFIQIRKWEEEEEEQNSNEAMVWIGSLCSVLGAGSLDQFRIRIRIRIMMDAYMERDQFTGNGNRRRGTQPKSRIHLTKLHITDAWCHDWLL</sequence>
<dbReference type="AlphaFoldDB" id="A0A553MVU5"/>
<reference evidence="1 2" key="1">
    <citation type="journal article" date="2019" name="Sci. Data">
        <title>Hybrid genome assembly and annotation of Danionella translucida.</title>
        <authorList>
            <person name="Kadobianskyi M."/>
            <person name="Schulze L."/>
            <person name="Schuelke M."/>
            <person name="Judkewitz B."/>
        </authorList>
    </citation>
    <scope>NUCLEOTIDE SEQUENCE [LARGE SCALE GENOMIC DNA]</scope>
    <source>
        <strain evidence="1 2">Bolton</strain>
    </source>
</reference>
<proteinExistence type="predicted"/>
<evidence type="ECO:0000313" key="2">
    <source>
        <dbReference type="Proteomes" id="UP000316079"/>
    </source>
</evidence>
<protein>
    <submittedName>
        <fullName evidence="1">Uncharacterized protein</fullName>
    </submittedName>
</protein>
<keyword evidence="2" id="KW-1185">Reference proteome</keyword>
<dbReference type="Proteomes" id="UP000316079">
    <property type="component" value="Unassembled WGS sequence"/>
</dbReference>
<dbReference type="OrthoDB" id="1099063at2759"/>
<organism evidence="1 2">
    <name type="scientific">Danionella cerebrum</name>
    <dbReference type="NCBI Taxonomy" id="2873325"/>
    <lineage>
        <taxon>Eukaryota</taxon>
        <taxon>Metazoa</taxon>
        <taxon>Chordata</taxon>
        <taxon>Craniata</taxon>
        <taxon>Vertebrata</taxon>
        <taxon>Euteleostomi</taxon>
        <taxon>Actinopterygii</taxon>
        <taxon>Neopterygii</taxon>
        <taxon>Teleostei</taxon>
        <taxon>Ostariophysi</taxon>
        <taxon>Cypriniformes</taxon>
        <taxon>Danionidae</taxon>
        <taxon>Danioninae</taxon>
        <taxon>Danionella</taxon>
    </lineage>
</organism>
<accession>A0A553MVU5</accession>
<dbReference type="EMBL" id="SRMA01027243">
    <property type="protein sequence ID" value="TRY57306.1"/>
    <property type="molecule type" value="Genomic_DNA"/>
</dbReference>
<evidence type="ECO:0000313" key="1">
    <source>
        <dbReference type="EMBL" id="TRY57306.1"/>
    </source>
</evidence>
<comment type="caution">
    <text evidence="1">The sequence shown here is derived from an EMBL/GenBank/DDBJ whole genome shotgun (WGS) entry which is preliminary data.</text>
</comment>
<name>A0A553MVU5_9TELE</name>